<sequence>MVTWHRVITLSVRGPTASLFLCTWGRLQFCPSLYTSSGNLPGASICALCSSKPTCQASTPRPTLACSPSIQLRTTFKNTAAKPSSLTGLQDWRAVSCCWAYRVLR</sequence>
<name>A0AAD7NY42_9AGAR</name>
<organism evidence="2 3">
    <name type="scientific">Mycena metata</name>
    <dbReference type="NCBI Taxonomy" id="1033252"/>
    <lineage>
        <taxon>Eukaryota</taxon>
        <taxon>Fungi</taxon>
        <taxon>Dikarya</taxon>
        <taxon>Basidiomycota</taxon>
        <taxon>Agaricomycotina</taxon>
        <taxon>Agaricomycetes</taxon>
        <taxon>Agaricomycetidae</taxon>
        <taxon>Agaricales</taxon>
        <taxon>Marasmiineae</taxon>
        <taxon>Mycenaceae</taxon>
        <taxon>Mycena</taxon>
    </lineage>
</organism>
<dbReference type="Proteomes" id="UP001215598">
    <property type="component" value="Unassembled WGS sequence"/>
</dbReference>
<dbReference type="AlphaFoldDB" id="A0AAD7NY42"/>
<evidence type="ECO:0008006" key="4">
    <source>
        <dbReference type="Google" id="ProtNLM"/>
    </source>
</evidence>
<comment type="caution">
    <text evidence="2">The sequence shown here is derived from an EMBL/GenBank/DDBJ whole genome shotgun (WGS) entry which is preliminary data.</text>
</comment>
<evidence type="ECO:0000313" key="3">
    <source>
        <dbReference type="Proteomes" id="UP001215598"/>
    </source>
</evidence>
<accession>A0AAD7NY42</accession>
<feature type="chain" id="PRO_5042024360" description="Secreted protein" evidence="1">
    <location>
        <begin position="19"/>
        <end position="105"/>
    </location>
</feature>
<keyword evidence="1" id="KW-0732">Signal</keyword>
<proteinExistence type="predicted"/>
<gene>
    <name evidence="2" type="ORF">B0H16DRAFT_1499871</name>
</gene>
<keyword evidence="3" id="KW-1185">Reference proteome</keyword>
<feature type="signal peptide" evidence="1">
    <location>
        <begin position="1"/>
        <end position="18"/>
    </location>
</feature>
<dbReference type="EMBL" id="JARKIB010000005">
    <property type="protein sequence ID" value="KAJ7779790.1"/>
    <property type="molecule type" value="Genomic_DNA"/>
</dbReference>
<evidence type="ECO:0000256" key="1">
    <source>
        <dbReference type="SAM" id="SignalP"/>
    </source>
</evidence>
<reference evidence="2" key="1">
    <citation type="submission" date="2023-03" db="EMBL/GenBank/DDBJ databases">
        <title>Massive genome expansion in bonnet fungi (Mycena s.s.) driven by repeated elements and novel gene families across ecological guilds.</title>
        <authorList>
            <consortium name="Lawrence Berkeley National Laboratory"/>
            <person name="Harder C.B."/>
            <person name="Miyauchi S."/>
            <person name="Viragh M."/>
            <person name="Kuo A."/>
            <person name="Thoen E."/>
            <person name="Andreopoulos B."/>
            <person name="Lu D."/>
            <person name="Skrede I."/>
            <person name="Drula E."/>
            <person name="Henrissat B."/>
            <person name="Morin E."/>
            <person name="Kohler A."/>
            <person name="Barry K."/>
            <person name="LaButti K."/>
            <person name="Morin E."/>
            <person name="Salamov A."/>
            <person name="Lipzen A."/>
            <person name="Mereny Z."/>
            <person name="Hegedus B."/>
            <person name="Baldrian P."/>
            <person name="Stursova M."/>
            <person name="Weitz H."/>
            <person name="Taylor A."/>
            <person name="Grigoriev I.V."/>
            <person name="Nagy L.G."/>
            <person name="Martin F."/>
            <person name="Kauserud H."/>
        </authorList>
    </citation>
    <scope>NUCLEOTIDE SEQUENCE</scope>
    <source>
        <strain evidence="2">CBHHK182m</strain>
    </source>
</reference>
<protein>
    <recommendedName>
        <fullName evidence="4">Secreted protein</fullName>
    </recommendedName>
</protein>
<evidence type="ECO:0000313" key="2">
    <source>
        <dbReference type="EMBL" id="KAJ7779790.1"/>
    </source>
</evidence>